<gene>
    <name evidence="2" type="ORF">ARMOST_07867</name>
</gene>
<dbReference type="AlphaFoldDB" id="A0A284R730"/>
<dbReference type="Proteomes" id="UP000219338">
    <property type="component" value="Unassembled WGS sequence"/>
</dbReference>
<evidence type="ECO:0000313" key="3">
    <source>
        <dbReference type="Proteomes" id="UP000219338"/>
    </source>
</evidence>
<accession>A0A284R730</accession>
<feature type="compositionally biased region" description="Polar residues" evidence="1">
    <location>
        <begin position="10"/>
        <end position="27"/>
    </location>
</feature>
<sequence>MSGRLASFRGPSTPTSSPVQRQPTTPKSPARPTESTYHRKLRACLLELRGITETWDDLVLVDGLKAAKSLVDTRTELDNALSLIPDRRPRTRIVGPKLLIMDKRISELDAVIAKLQKQFRKMNTVIDNMEGLVAEAHKNKGWQWVQHEPLWVTWSLNKFVTSIPDILPAYHRELTTHKELVDALRSHSVSFDDSRNAITKWTEQPWIEVSGWEARWEDVCAAEIDRWEGS</sequence>
<name>A0A284R730_ARMOS</name>
<protein>
    <submittedName>
        <fullName evidence="2">Uncharacterized protein</fullName>
    </submittedName>
</protein>
<keyword evidence="3" id="KW-1185">Reference proteome</keyword>
<dbReference type="OMA" id="ESTYHRK"/>
<evidence type="ECO:0000313" key="2">
    <source>
        <dbReference type="EMBL" id="SJL04500.1"/>
    </source>
</evidence>
<proteinExistence type="predicted"/>
<dbReference type="EMBL" id="FUEG01000005">
    <property type="protein sequence ID" value="SJL04500.1"/>
    <property type="molecule type" value="Genomic_DNA"/>
</dbReference>
<feature type="region of interest" description="Disordered" evidence="1">
    <location>
        <begin position="1"/>
        <end position="36"/>
    </location>
</feature>
<organism evidence="2 3">
    <name type="scientific">Armillaria ostoyae</name>
    <name type="common">Armillaria root rot fungus</name>
    <dbReference type="NCBI Taxonomy" id="47428"/>
    <lineage>
        <taxon>Eukaryota</taxon>
        <taxon>Fungi</taxon>
        <taxon>Dikarya</taxon>
        <taxon>Basidiomycota</taxon>
        <taxon>Agaricomycotina</taxon>
        <taxon>Agaricomycetes</taxon>
        <taxon>Agaricomycetidae</taxon>
        <taxon>Agaricales</taxon>
        <taxon>Marasmiineae</taxon>
        <taxon>Physalacriaceae</taxon>
        <taxon>Armillaria</taxon>
    </lineage>
</organism>
<reference evidence="3" key="1">
    <citation type="journal article" date="2017" name="Nat. Ecol. Evol.">
        <title>Genome expansion and lineage-specific genetic innovations in the forest pathogenic fungi Armillaria.</title>
        <authorList>
            <person name="Sipos G."/>
            <person name="Prasanna A.N."/>
            <person name="Walter M.C."/>
            <person name="O'Connor E."/>
            <person name="Balint B."/>
            <person name="Krizsan K."/>
            <person name="Kiss B."/>
            <person name="Hess J."/>
            <person name="Varga T."/>
            <person name="Slot J."/>
            <person name="Riley R."/>
            <person name="Boka B."/>
            <person name="Rigling D."/>
            <person name="Barry K."/>
            <person name="Lee J."/>
            <person name="Mihaltcheva S."/>
            <person name="LaButti K."/>
            <person name="Lipzen A."/>
            <person name="Waldron R."/>
            <person name="Moloney N.M."/>
            <person name="Sperisen C."/>
            <person name="Kredics L."/>
            <person name="Vagvoelgyi C."/>
            <person name="Patrignani A."/>
            <person name="Fitzpatrick D."/>
            <person name="Nagy I."/>
            <person name="Doyle S."/>
            <person name="Anderson J.B."/>
            <person name="Grigoriev I.V."/>
            <person name="Gueldener U."/>
            <person name="Muensterkoetter M."/>
            <person name="Nagy L.G."/>
        </authorList>
    </citation>
    <scope>NUCLEOTIDE SEQUENCE [LARGE SCALE GENOMIC DNA]</scope>
    <source>
        <strain evidence="3">C18/9</strain>
    </source>
</reference>
<evidence type="ECO:0000256" key="1">
    <source>
        <dbReference type="SAM" id="MobiDB-lite"/>
    </source>
</evidence>
<dbReference type="OrthoDB" id="17066at2759"/>